<dbReference type="InterPro" id="IPR017972">
    <property type="entry name" value="Cyt_P450_CS"/>
</dbReference>
<dbReference type="EMBL" id="BOPH01000145">
    <property type="protein sequence ID" value="GIJ74887.1"/>
    <property type="molecule type" value="Genomic_DNA"/>
</dbReference>
<reference evidence="5" key="1">
    <citation type="submission" date="2021-01" db="EMBL/GenBank/DDBJ databases">
        <title>Whole genome shotgun sequence of Virgisporangium ochraceum NBRC 16418.</title>
        <authorList>
            <person name="Komaki H."/>
            <person name="Tamura T."/>
        </authorList>
    </citation>
    <scope>NUCLEOTIDE SEQUENCE</scope>
    <source>
        <strain evidence="5">NBRC 16418</strain>
    </source>
</reference>
<dbReference type="GO" id="GO:0020037">
    <property type="term" value="F:heme binding"/>
    <property type="evidence" value="ECO:0007669"/>
    <property type="project" value="InterPro"/>
</dbReference>
<dbReference type="GO" id="GO:0016705">
    <property type="term" value="F:oxidoreductase activity, acting on paired donors, with incorporation or reduction of molecular oxygen"/>
    <property type="evidence" value="ECO:0007669"/>
    <property type="project" value="InterPro"/>
</dbReference>
<protein>
    <submittedName>
        <fullName evidence="5">Cytochrome P450</fullName>
    </submittedName>
</protein>
<keyword evidence="3 4" id="KW-0479">Metal-binding</keyword>
<dbReference type="SUPFAM" id="SSF48264">
    <property type="entry name" value="Cytochrome P450"/>
    <property type="match status" value="1"/>
</dbReference>
<dbReference type="GO" id="GO:0005506">
    <property type="term" value="F:iron ion binding"/>
    <property type="evidence" value="ECO:0007669"/>
    <property type="project" value="InterPro"/>
</dbReference>
<proteinExistence type="inferred from homology"/>
<keyword evidence="4" id="KW-0503">Monooxygenase</keyword>
<keyword evidence="3 4" id="KW-0349">Heme</keyword>
<comment type="cofactor">
    <cofactor evidence="1 3">
        <name>heme</name>
        <dbReference type="ChEBI" id="CHEBI:30413"/>
    </cofactor>
</comment>
<keyword evidence="4" id="KW-0560">Oxidoreductase</keyword>
<comment type="similarity">
    <text evidence="2 4">Belongs to the cytochrome P450 family.</text>
</comment>
<dbReference type="Gene3D" id="1.10.630.10">
    <property type="entry name" value="Cytochrome P450"/>
    <property type="match status" value="1"/>
</dbReference>
<feature type="binding site" description="axial binding residue" evidence="3">
    <location>
        <position position="404"/>
    </location>
    <ligand>
        <name>heme</name>
        <dbReference type="ChEBI" id="CHEBI:30413"/>
    </ligand>
    <ligandPart>
        <name>Fe</name>
        <dbReference type="ChEBI" id="CHEBI:18248"/>
    </ligandPart>
</feature>
<dbReference type="PRINTS" id="PR00385">
    <property type="entry name" value="P450"/>
</dbReference>
<dbReference type="Proteomes" id="UP000635606">
    <property type="component" value="Unassembled WGS sequence"/>
</dbReference>
<name>A0A8J4A5F5_9ACTN</name>
<sequence length="459" mass="50157">MSEAENPISVADGPASATVSSIPAYRALPALARDPLGALVAFGNASRGSVVRIGLGLLRPYLVTNPAHVQHVLRDHSAIYLRDGSGMLWGAVKRLFGEGIMAEGEVWQESRRILQPLFTAKRVDAMVDVMADEIYRAVDEVPAGRVLDASAEMSRIVCRAVVRVLFGDKVSVDDAVRIVAAQDAISASVVARVLAPFVPNSVPMPGDRAFRDNAALIDDILLPAVRRARAQPDGGDDIISTLSRAKTADGRDIDERQIRNDTVSMFASATETSYRLLTFLWPHLKAHPDVAAALYREIDDVVGDATPDRSHLARLTYTRMVLDEMLRLYPIGWLIPRVAAADDVIDGVPIPKGATLLVSPYITQRLDAYWDRPAEFRPDRFAARPAERRHRYTHYPFGGGPHKCIGQHLFYLEAQLIVAAVLSRFRVRVHTPGIPAPRPAASLRSGGKVELTLVPRGAV</sequence>
<organism evidence="5 6">
    <name type="scientific">Virgisporangium ochraceum</name>
    <dbReference type="NCBI Taxonomy" id="65505"/>
    <lineage>
        <taxon>Bacteria</taxon>
        <taxon>Bacillati</taxon>
        <taxon>Actinomycetota</taxon>
        <taxon>Actinomycetes</taxon>
        <taxon>Micromonosporales</taxon>
        <taxon>Micromonosporaceae</taxon>
        <taxon>Virgisporangium</taxon>
    </lineage>
</organism>
<dbReference type="InterPro" id="IPR050121">
    <property type="entry name" value="Cytochrome_P450_monoxygenase"/>
</dbReference>
<evidence type="ECO:0000256" key="2">
    <source>
        <dbReference type="ARBA" id="ARBA00010617"/>
    </source>
</evidence>
<dbReference type="InterPro" id="IPR002401">
    <property type="entry name" value="Cyt_P450_E_grp-I"/>
</dbReference>
<evidence type="ECO:0000256" key="3">
    <source>
        <dbReference type="PIRSR" id="PIRSR602401-1"/>
    </source>
</evidence>
<dbReference type="AlphaFoldDB" id="A0A8J4A5F5"/>
<dbReference type="InterPro" id="IPR036396">
    <property type="entry name" value="Cyt_P450_sf"/>
</dbReference>
<evidence type="ECO:0000313" key="6">
    <source>
        <dbReference type="Proteomes" id="UP000635606"/>
    </source>
</evidence>
<evidence type="ECO:0000256" key="1">
    <source>
        <dbReference type="ARBA" id="ARBA00001971"/>
    </source>
</evidence>
<dbReference type="PANTHER" id="PTHR24305">
    <property type="entry name" value="CYTOCHROME P450"/>
    <property type="match status" value="1"/>
</dbReference>
<dbReference type="GO" id="GO:0004497">
    <property type="term" value="F:monooxygenase activity"/>
    <property type="evidence" value="ECO:0007669"/>
    <property type="project" value="UniProtKB-KW"/>
</dbReference>
<comment type="caution">
    <text evidence="5">The sequence shown here is derived from an EMBL/GenBank/DDBJ whole genome shotgun (WGS) entry which is preliminary data.</text>
</comment>
<accession>A0A8J4A5F5</accession>
<evidence type="ECO:0000313" key="5">
    <source>
        <dbReference type="EMBL" id="GIJ74887.1"/>
    </source>
</evidence>
<dbReference type="PRINTS" id="PR00463">
    <property type="entry name" value="EP450I"/>
</dbReference>
<keyword evidence="6" id="KW-1185">Reference proteome</keyword>
<keyword evidence="3 4" id="KW-0408">Iron</keyword>
<evidence type="ECO:0000256" key="4">
    <source>
        <dbReference type="RuleBase" id="RU000461"/>
    </source>
</evidence>
<gene>
    <name evidence="5" type="ORF">Voc01_098040</name>
</gene>
<dbReference type="Pfam" id="PF00067">
    <property type="entry name" value="p450"/>
    <property type="match status" value="1"/>
</dbReference>
<dbReference type="InterPro" id="IPR001128">
    <property type="entry name" value="Cyt_P450"/>
</dbReference>
<dbReference type="PANTHER" id="PTHR24305:SF166">
    <property type="entry name" value="CYTOCHROME P450 12A4, MITOCHONDRIAL-RELATED"/>
    <property type="match status" value="1"/>
</dbReference>
<dbReference type="PROSITE" id="PS00086">
    <property type="entry name" value="CYTOCHROME_P450"/>
    <property type="match status" value="1"/>
</dbReference>